<dbReference type="RefSeq" id="XP_024586313.1">
    <property type="nucleotide sequence ID" value="XM_024721188.1"/>
</dbReference>
<dbReference type="SUPFAM" id="SSF56300">
    <property type="entry name" value="Metallo-dependent phosphatases"/>
    <property type="match status" value="1"/>
</dbReference>
<keyword evidence="4" id="KW-0269">Exonuclease</keyword>
<dbReference type="OrthoDB" id="783096at2759"/>
<protein>
    <submittedName>
        <fullName evidence="4">Predicted DNA repair exonuclease SIA1</fullName>
    </submittedName>
</protein>
<dbReference type="AlphaFoldDB" id="A0A0P1B563"/>
<dbReference type="EMBL" id="CCYD01003101">
    <property type="protein sequence ID" value="CEG49944.1"/>
    <property type="molecule type" value="Genomic_DNA"/>
</dbReference>
<dbReference type="GO" id="GO:0004527">
    <property type="term" value="F:exonuclease activity"/>
    <property type="evidence" value="ECO:0007669"/>
    <property type="project" value="UniProtKB-KW"/>
</dbReference>
<accession>A0A0P1B563</accession>
<keyword evidence="2" id="KW-1133">Transmembrane helix</keyword>
<organism evidence="4 5">
    <name type="scientific">Plasmopara halstedii</name>
    <name type="common">Downy mildew of sunflower</name>
    <dbReference type="NCBI Taxonomy" id="4781"/>
    <lineage>
        <taxon>Eukaryota</taxon>
        <taxon>Sar</taxon>
        <taxon>Stramenopiles</taxon>
        <taxon>Oomycota</taxon>
        <taxon>Peronosporomycetes</taxon>
        <taxon>Peronosporales</taxon>
        <taxon>Peronosporaceae</taxon>
        <taxon>Plasmopara</taxon>
    </lineage>
</organism>
<evidence type="ECO:0000259" key="3">
    <source>
        <dbReference type="Pfam" id="PF00149"/>
    </source>
</evidence>
<keyword evidence="2" id="KW-0812">Transmembrane</keyword>
<name>A0A0P1B563_PLAHL</name>
<keyword evidence="2" id="KW-0472">Membrane</keyword>
<feature type="domain" description="Calcineurin-like phosphoesterase" evidence="3">
    <location>
        <begin position="466"/>
        <end position="765"/>
    </location>
</feature>
<proteinExistence type="predicted"/>
<evidence type="ECO:0000313" key="5">
    <source>
        <dbReference type="Proteomes" id="UP000054928"/>
    </source>
</evidence>
<dbReference type="Pfam" id="PF00149">
    <property type="entry name" value="Metallophos"/>
    <property type="match status" value="1"/>
</dbReference>
<dbReference type="STRING" id="4781.A0A0P1B563"/>
<feature type="transmembrane region" description="Helical" evidence="2">
    <location>
        <begin position="53"/>
        <end position="75"/>
    </location>
</feature>
<dbReference type="CDD" id="cd07383">
    <property type="entry name" value="MPP_Dcr2"/>
    <property type="match status" value="1"/>
</dbReference>
<dbReference type="PANTHER" id="PTHR32440">
    <property type="entry name" value="PHOSPHATASE DCR2-RELATED-RELATED"/>
    <property type="match status" value="1"/>
</dbReference>
<feature type="region of interest" description="Disordered" evidence="1">
    <location>
        <begin position="439"/>
        <end position="458"/>
    </location>
</feature>
<feature type="compositionally biased region" description="Low complexity" evidence="1">
    <location>
        <begin position="439"/>
        <end position="451"/>
    </location>
</feature>
<dbReference type="InterPro" id="IPR004843">
    <property type="entry name" value="Calcineurin-like_PHP"/>
</dbReference>
<dbReference type="Gene3D" id="3.60.21.10">
    <property type="match status" value="1"/>
</dbReference>
<evidence type="ECO:0000256" key="2">
    <source>
        <dbReference type="SAM" id="Phobius"/>
    </source>
</evidence>
<keyword evidence="5" id="KW-1185">Reference proteome</keyword>
<evidence type="ECO:0000256" key="1">
    <source>
        <dbReference type="SAM" id="MobiDB-lite"/>
    </source>
</evidence>
<keyword evidence="4" id="KW-0540">Nuclease</keyword>
<dbReference type="FunFam" id="3.60.21.10:FF:000170">
    <property type="entry name" value="Metallophosphoesterase, phosphate-repressible"/>
    <property type="match status" value="1"/>
</dbReference>
<reference evidence="5" key="1">
    <citation type="submission" date="2014-09" db="EMBL/GenBank/DDBJ databases">
        <authorList>
            <person name="Sharma Rahul"/>
            <person name="Thines Marco"/>
        </authorList>
    </citation>
    <scope>NUCLEOTIDE SEQUENCE [LARGE SCALE GENOMIC DNA]</scope>
</reference>
<dbReference type="OMA" id="DYDWIKE"/>
<dbReference type="GO" id="GO:0005737">
    <property type="term" value="C:cytoplasm"/>
    <property type="evidence" value="ECO:0007669"/>
    <property type="project" value="TreeGrafter"/>
</dbReference>
<keyword evidence="4" id="KW-0378">Hydrolase</keyword>
<dbReference type="Proteomes" id="UP000054928">
    <property type="component" value="Unassembled WGS sequence"/>
</dbReference>
<sequence length="835" mass="91675">MSGHAISLSPSKTQFHALHSQDSTSSLPGEMNSTQFEPVEENGLDFMTTRCKAFIVTAVLVTLAVVITIIIVLSISIDDDAVSNEGTEIIPANLLALSHVAVTNLTLISARSDDDARDACVQRAWIPTGVEWASSDRISSYLCMQQSVEATKNSEDVGSIDLNLISVMRRLVVVSGAETCPFNMQVVVNPSTNLLICMEFVSANKAFDTQQYVVDVMTTTELFYNHETPGWITWPADLRMDLSTSGVYLSVRYPVRPIVALQILTDVTTATIYSACEELEPQGQWESPEFVLKSSESATANSNISDVLICIQRPLANATDLISVLIDLNVVKPTESCFEIANGANSTEIISEQIKLCALWDLVDFSSTSPNSPSSSATSSFVAELSLYETSKAESKRLNISSTISGDWNVVGNVSTGSVQTFVMTKKFEPIALNLTTTSTSSRSSKNETSSAVEAHDSKSSDELSFKVLQIADMHITGNPDLRCSSGPSTFRATLLEAASIIAADLRAESNASISIKAGDDNDPMYYECREALTIAFLDELLDIEQPDFVVFSGDNVQTAHDKKINAFAINVFTARVERKQIPWAAVFGNHDAEGGLTREEMLALMMEGKQFSHVKYGPRNVAGVGNYEVNVVAPRDGPWGEQGTTVFRMYFLDSLATIRKEMYPSIDDDTDYDWIKESQIEFYRQLAELHAAEETSGSNSSHHGSIPAVMFYHIPIPEYALVSPLNRAGDKNEIVYSAAVNCGLFSALVEMGDVKATFVGHDHINEYCYSRQGIQLCYGGGIGLGFAYGLADFERRARVLKWTYNANQTRTLQSWKRHLNDPTQTQSFEILYSE</sequence>
<dbReference type="InterPro" id="IPR029052">
    <property type="entry name" value="Metallo-depent_PP-like"/>
</dbReference>
<dbReference type="PANTHER" id="PTHR32440:SF0">
    <property type="entry name" value="PHOSPHATASE DCR2-RELATED"/>
    <property type="match status" value="1"/>
</dbReference>
<evidence type="ECO:0000313" key="4">
    <source>
        <dbReference type="EMBL" id="CEG49944.1"/>
    </source>
</evidence>
<dbReference type="GeneID" id="36402734"/>